<protein>
    <submittedName>
        <fullName evidence="1">Uncharacterized protein</fullName>
    </submittedName>
</protein>
<reference evidence="1" key="1">
    <citation type="submission" date="2022-08" db="EMBL/GenBank/DDBJ databases">
        <title>Genome analysis of Corynebacteriales strain.</title>
        <authorList>
            <person name="Lee S.D."/>
        </authorList>
    </citation>
    <scope>NUCLEOTIDE SEQUENCE</scope>
    <source>
        <strain evidence="1">D3-21</strain>
    </source>
</reference>
<gene>
    <name evidence="1" type="ORF">NVS88_03320</name>
</gene>
<comment type="caution">
    <text evidence="1">The sequence shown here is derived from an EMBL/GenBank/DDBJ whole genome shotgun (WGS) entry which is preliminary data.</text>
</comment>
<accession>A0A9X4LXU1</accession>
<dbReference type="EMBL" id="JANRHA010000001">
    <property type="protein sequence ID" value="MDG3013586.1"/>
    <property type="molecule type" value="Genomic_DNA"/>
</dbReference>
<dbReference type="AlphaFoldDB" id="A0A9X4LXU1"/>
<organism evidence="1 2">
    <name type="scientific">Speluncibacter jeojiensis</name>
    <dbReference type="NCBI Taxonomy" id="2710754"/>
    <lineage>
        <taxon>Bacteria</taxon>
        <taxon>Bacillati</taxon>
        <taxon>Actinomycetota</taxon>
        <taxon>Actinomycetes</taxon>
        <taxon>Mycobacteriales</taxon>
        <taxon>Speluncibacteraceae</taxon>
        <taxon>Speluncibacter</taxon>
    </lineage>
</organism>
<sequence>MTPEQRERKREYYVANRERIAESQREYYVANRERVNERNREYRAANRERIAESQREYRAANKDQIAEYRREYYVANRELIDERSRALRYRGKECATRHGEPWIPQEDVIVTSGEYGATEIAYILGRTVCAVMARSRALKAQSA</sequence>
<keyword evidence="2" id="KW-1185">Reference proteome</keyword>
<evidence type="ECO:0000313" key="2">
    <source>
        <dbReference type="Proteomes" id="UP001152755"/>
    </source>
</evidence>
<dbReference type="RefSeq" id="WP_332519166.1">
    <property type="nucleotide sequence ID" value="NZ_JANRHA010000001.1"/>
</dbReference>
<evidence type="ECO:0000313" key="1">
    <source>
        <dbReference type="EMBL" id="MDG3013586.1"/>
    </source>
</evidence>
<name>A0A9X4LXU1_9ACTN</name>
<dbReference type="Proteomes" id="UP001152755">
    <property type="component" value="Unassembled WGS sequence"/>
</dbReference>
<proteinExistence type="predicted"/>